<evidence type="ECO:0000256" key="8">
    <source>
        <dbReference type="ARBA" id="ARBA00023134"/>
    </source>
</evidence>
<dbReference type="RefSeq" id="WP_074846372.1">
    <property type="nucleotide sequence ID" value="NZ_CABMJC010000013.1"/>
</dbReference>
<feature type="binding site" evidence="12">
    <location>
        <position position="43"/>
    </location>
    <ligand>
        <name>Mg(2+)</name>
        <dbReference type="ChEBI" id="CHEBI:18420"/>
        <label>2</label>
    </ligand>
</feature>
<keyword evidence="13" id="KW-0406">Ion transport</keyword>
<dbReference type="InterPro" id="IPR030389">
    <property type="entry name" value="G_FEOB_dom"/>
</dbReference>
<dbReference type="InterPro" id="IPR011642">
    <property type="entry name" value="Gate_dom"/>
</dbReference>
<keyword evidence="5 13" id="KW-0812">Transmembrane</keyword>
<dbReference type="STRING" id="1529.SAMN04487885_12935"/>
<dbReference type="PANTHER" id="PTHR43185:SF2">
    <property type="entry name" value="FERROUS IRON TRANSPORT PROTEIN B"/>
    <property type="match status" value="1"/>
</dbReference>
<feature type="binding site" evidence="11">
    <location>
        <begin position="78"/>
        <end position="81"/>
    </location>
    <ligand>
        <name>GTP</name>
        <dbReference type="ChEBI" id="CHEBI:37565"/>
        <label>1</label>
    </ligand>
</feature>
<keyword evidence="13" id="KW-0410">Iron transport</keyword>
<dbReference type="Proteomes" id="UP000182135">
    <property type="component" value="Unassembled WGS sequence"/>
</dbReference>
<feature type="transmembrane region" description="Helical" evidence="13">
    <location>
        <begin position="307"/>
        <end position="329"/>
    </location>
</feature>
<comment type="function">
    <text evidence="1 13">Probable transporter of a GTP-driven Fe(2+) uptake system.</text>
</comment>
<evidence type="ECO:0000256" key="10">
    <source>
        <dbReference type="NCBIfam" id="TIGR00437"/>
    </source>
</evidence>
<feature type="binding site" evidence="12">
    <location>
        <position position="47"/>
    </location>
    <ligand>
        <name>Mg(2+)</name>
        <dbReference type="ChEBI" id="CHEBI:18420"/>
        <label>2</label>
    </ligand>
</feature>
<feature type="binding site" evidence="12">
    <location>
        <position position="44"/>
    </location>
    <ligand>
        <name>Mg(2+)</name>
        <dbReference type="ChEBI" id="CHEBI:18420"/>
        <label>2</label>
    </ligand>
</feature>
<dbReference type="OrthoDB" id="9809127at2"/>
<dbReference type="GO" id="GO:0015093">
    <property type="term" value="F:ferrous iron transmembrane transporter activity"/>
    <property type="evidence" value="ECO:0007669"/>
    <property type="project" value="UniProtKB-UniRule"/>
</dbReference>
<dbReference type="AlphaFoldDB" id="A0A1I2PN10"/>
<keyword evidence="7 13" id="KW-1133">Transmembrane helix</keyword>
<dbReference type="GO" id="GO:0005886">
    <property type="term" value="C:plasma membrane"/>
    <property type="evidence" value="ECO:0007669"/>
    <property type="project" value="UniProtKB-SubCell"/>
</dbReference>
<dbReference type="GeneID" id="90546035"/>
<keyword evidence="15" id="KW-1185">Reference proteome</keyword>
<dbReference type="eggNOG" id="COG0370">
    <property type="taxonomic scope" value="Bacteria"/>
</dbReference>
<evidence type="ECO:0000256" key="2">
    <source>
        <dbReference type="ARBA" id="ARBA00004651"/>
    </source>
</evidence>
<feature type="transmembrane region" description="Helical" evidence="13">
    <location>
        <begin position="634"/>
        <end position="655"/>
    </location>
</feature>
<evidence type="ECO:0000256" key="13">
    <source>
        <dbReference type="RuleBase" id="RU362098"/>
    </source>
</evidence>
<feature type="binding site" evidence="12">
    <location>
        <position position="46"/>
    </location>
    <ligand>
        <name>Mg(2+)</name>
        <dbReference type="ChEBI" id="CHEBI:18420"/>
        <label>2</label>
    </ligand>
</feature>
<evidence type="ECO:0000256" key="1">
    <source>
        <dbReference type="ARBA" id="ARBA00003926"/>
    </source>
</evidence>
<dbReference type="CDD" id="cd01879">
    <property type="entry name" value="FeoB"/>
    <property type="match status" value="1"/>
</dbReference>
<proteinExistence type="inferred from homology"/>
<dbReference type="Pfam" id="PF17910">
    <property type="entry name" value="FeoB_Cyto"/>
    <property type="match status" value="1"/>
</dbReference>
<dbReference type="PROSITE" id="PS51711">
    <property type="entry name" value="G_FEOB"/>
    <property type="match status" value="1"/>
</dbReference>
<dbReference type="InterPro" id="IPR003373">
    <property type="entry name" value="Fe2_transport_prot-B"/>
</dbReference>
<keyword evidence="8 11" id="KW-0342">GTP-binding</keyword>
<feature type="binding site" evidence="11">
    <location>
        <begin position="138"/>
        <end position="141"/>
    </location>
    <ligand>
        <name>GTP</name>
        <dbReference type="ChEBI" id="CHEBI:37565"/>
        <label>1</label>
    </ligand>
</feature>
<keyword evidence="3 13" id="KW-0813">Transport</keyword>
<keyword evidence="6 11" id="KW-0547">Nucleotide-binding</keyword>
<comment type="similarity">
    <text evidence="13">Belongs to the TRAFAC class TrmE-Era-EngA-EngB-Septin-like GTPase superfamily. FeoB GTPase (TC 9.A.8) family.</text>
</comment>
<reference evidence="14 15" key="1">
    <citation type="submission" date="2016-10" db="EMBL/GenBank/DDBJ databases">
        <authorList>
            <person name="de Groot N.N."/>
        </authorList>
    </citation>
    <scope>NUCLEOTIDE SEQUENCE [LARGE SCALE GENOMIC DNA]</scope>
    <source>
        <strain evidence="14 15">NLAE-zl-G419</strain>
    </source>
</reference>
<sequence length="701" mass="78043">MGLTYSSVQKNSLQDIFTIGEKENKTVIALAGNPNTGKSTVFNALTGLNQHTGNWPGKTVVNARGDFSYNDKDYVLVDLPGTYSLFASSVEEMVARDFLCFGNIDAAIVVTDATCLERNLSLVFQVMELTPKVILCINLIDEAKKKNIQVDGKGIEDFLGIPVVLTSARNNEGLDKLKEAIEKVSLKTDFSCVNRVLYPEIEDKIKPLEESIKKIIPSVDSRWLALRLLDSDERLLTSIKDFLGEDAFNEILSFKTSLPLTREHLREYLMEENYKIAEKIKSKFVTEKSKKYLRDEKIDNILTSKTFGIPIMLLLLAMVFWITLTGANVPSSMLSDLFGKIEIKLSEFIISTGVPMWFHDLFVLGIYKTLAWVVAVMLPPMAIFFPIFTLLEDFGYLPRVAFNMDHLFKKACAHGKQCLTMCMGFGCNAAGVIGCRIIESPRERLIAIITNNFVPCNGRFPTIIAISSVFFMVSNKTVSSFIPALTITILVIIGIGITLLVSYILSKTLLKGVPSTFTLELPPYRKPQIGRVLYNSLIDRTIFVLSRAVIIAIPAGALTWVFANIYIGDASILSHVAGFLEPFAHLIGLDGFILLAFILGFPANEIVLPIILMSYLSTGVMTDFDSIESLRTILLNNGWTYLTALNTMLFSLLHWPCSTTLWTIKKETGSLKWTALAFLIPTLIAIVVCFITATLYRAFGF</sequence>
<evidence type="ECO:0000256" key="4">
    <source>
        <dbReference type="ARBA" id="ARBA00022475"/>
    </source>
</evidence>
<dbReference type="GO" id="GO:0005525">
    <property type="term" value="F:GTP binding"/>
    <property type="evidence" value="ECO:0007669"/>
    <property type="project" value="UniProtKB-KW"/>
</dbReference>
<feature type="transmembrane region" description="Helical" evidence="13">
    <location>
        <begin position="675"/>
        <end position="696"/>
    </location>
</feature>
<evidence type="ECO:0000256" key="9">
    <source>
        <dbReference type="ARBA" id="ARBA00023136"/>
    </source>
</evidence>
<evidence type="ECO:0000313" key="14">
    <source>
        <dbReference type="EMBL" id="SFG15407.1"/>
    </source>
</evidence>
<dbReference type="InterPro" id="IPR011640">
    <property type="entry name" value="Fe2_transport_prot_B_C"/>
</dbReference>
<evidence type="ECO:0000313" key="15">
    <source>
        <dbReference type="Proteomes" id="UP000182135"/>
    </source>
</evidence>
<dbReference type="InterPro" id="IPR041069">
    <property type="entry name" value="FeoB_Cyto"/>
</dbReference>
<name>A0A1I2PN10_9CLOT</name>
<keyword evidence="12" id="KW-0460">Magnesium</keyword>
<dbReference type="InterPro" id="IPR050860">
    <property type="entry name" value="FeoB_GTPase"/>
</dbReference>
<organism evidence="14 15">
    <name type="scientific">Clostridium cadaveris</name>
    <dbReference type="NCBI Taxonomy" id="1529"/>
    <lineage>
        <taxon>Bacteria</taxon>
        <taxon>Bacillati</taxon>
        <taxon>Bacillota</taxon>
        <taxon>Clostridia</taxon>
        <taxon>Eubacteriales</taxon>
        <taxon>Clostridiaceae</taxon>
        <taxon>Clostridium</taxon>
    </lineage>
</organism>
<accession>A0A1I2PN10</accession>
<evidence type="ECO:0000256" key="12">
    <source>
        <dbReference type="PIRSR" id="PIRSR603373-2"/>
    </source>
</evidence>
<dbReference type="Pfam" id="PF07664">
    <property type="entry name" value="FeoB_C"/>
    <property type="match status" value="1"/>
</dbReference>
<evidence type="ECO:0000256" key="3">
    <source>
        <dbReference type="ARBA" id="ARBA00022448"/>
    </source>
</evidence>
<dbReference type="Pfam" id="PF02421">
    <property type="entry name" value="FeoB_N"/>
    <property type="match status" value="1"/>
</dbReference>
<dbReference type="SUPFAM" id="SSF52540">
    <property type="entry name" value="P-loop containing nucleoside triphosphate hydrolases"/>
    <property type="match status" value="1"/>
</dbReference>
<dbReference type="Pfam" id="PF07670">
    <property type="entry name" value="Gate"/>
    <property type="match status" value="2"/>
</dbReference>
<keyword evidence="4" id="KW-1003">Cell membrane</keyword>
<evidence type="ECO:0000256" key="6">
    <source>
        <dbReference type="ARBA" id="ARBA00022741"/>
    </source>
</evidence>
<comment type="caution">
    <text evidence="13">Lacks conserved residue(s) required for the propagation of feature annotation.</text>
</comment>
<dbReference type="EMBL" id="FOOE01000029">
    <property type="protein sequence ID" value="SFG15407.1"/>
    <property type="molecule type" value="Genomic_DNA"/>
</dbReference>
<dbReference type="GO" id="GO:0046872">
    <property type="term" value="F:metal ion binding"/>
    <property type="evidence" value="ECO:0007669"/>
    <property type="project" value="UniProtKB-KW"/>
</dbReference>
<evidence type="ECO:0000256" key="5">
    <source>
        <dbReference type="ARBA" id="ARBA00022692"/>
    </source>
</evidence>
<gene>
    <name evidence="14" type="ORF">SAMN04487885_12935</name>
</gene>
<keyword evidence="12" id="KW-0479">Metal-binding</keyword>
<evidence type="ECO:0000256" key="11">
    <source>
        <dbReference type="PIRSR" id="PIRSR603373-1"/>
    </source>
</evidence>
<keyword evidence="13" id="KW-0408">Iron</keyword>
<keyword evidence="9 13" id="KW-0472">Membrane</keyword>
<comment type="subcellular location">
    <subcellularLocation>
        <location evidence="2 13">Cell membrane</location>
        <topology evidence="2 13">Multi-pass membrane protein</topology>
    </subcellularLocation>
</comment>
<feature type="transmembrane region" description="Helical" evidence="13">
    <location>
        <begin position="481"/>
        <end position="505"/>
    </location>
</feature>
<dbReference type="NCBIfam" id="TIGR00437">
    <property type="entry name" value="feoB"/>
    <property type="match status" value="1"/>
</dbReference>
<feature type="transmembrane region" description="Helical" evidence="13">
    <location>
        <begin position="542"/>
        <end position="567"/>
    </location>
</feature>
<dbReference type="Gene3D" id="3.40.50.300">
    <property type="entry name" value="P-loop containing nucleotide triphosphate hydrolases"/>
    <property type="match status" value="1"/>
</dbReference>
<feature type="transmembrane region" description="Helical" evidence="13">
    <location>
        <begin position="370"/>
        <end position="391"/>
    </location>
</feature>
<evidence type="ECO:0000256" key="7">
    <source>
        <dbReference type="ARBA" id="ARBA00022989"/>
    </source>
</evidence>
<dbReference type="InterPro" id="IPR027417">
    <property type="entry name" value="P-loop_NTPase"/>
</dbReference>
<protein>
    <recommendedName>
        <fullName evidence="10 13">Ferrous iron transport protein B</fullName>
    </recommendedName>
</protein>
<dbReference type="Gene3D" id="1.10.287.1770">
    <property type="match status" value="1"/>
</dbReference>
<feature type="binding site" evidence="11">
    <location>
        <begin position="32"/>
        <end position="39"/>
    </location>
    <ligand>
        <name>GTP</name>
        <dbReference type="ChEBI" id="CHEBI:37565"/>
        <label>1</label>
    </ligand>
</feature>
<dbReference type="PANTHER" id="PTHR43185">
    <property type="entry name" value="FERROUS IRON TRANSPORT PROTEIN B"/>
    <property type="match status" value="1"/>
</dbReference>